<gene>
    <name evidence="1" type="ORF">DSO57_1009087</name>
</gene>
<dbReference type="Proteomes" id="UP001165960">
    <property type="component" value="Unassembled WGS sequence"/>
</dbReference>
<keyword evidence="2" id="KW-1185">Reference proteome</keyword>
<evidence type="ECO:0000313" key="2">
    <source>
        <dbReference type="Proteomes" id="UP001165960"/>
    </source>
</evidence>
<dbReference type="EMBL" id="QTSX02005708">
    <property type="protein sequence ID" value="KAJ9058749.1"/>
    <property type="molecule type" value="Genomic_DNA"/>
</dbReference>
<evidence type="ECO:0000313" key="1">
    <source>
        <dbReference type="EMBL" id="KAJ9058749.1"/>
    </source>
</evidence>
<comment type="caution">
    <text evidence="1">The sequence shown here is derived from an EMBL/GenBank/DDBJ whole genome shotgun (WGS) entry which is preliminary data.</text>
</comment>
<proteinExistence type="predicted"/>
<name>A0ACC2S8N0_9FUNG</name>
<protein>
    <submittedName>
        <fullName evidence="1">Uncharacterized protein</fullName>
    </submittedName>
</protein>
<organism evidence="1 2">
    <name type="scientific">Entomophthora muscae</name>
    <dbReference type="NCBI Taxonomy" id="34485"/>
    <lineage>
        <taxon>Eukaryota</taxon>
        <taxon>Fungi</taxon>
        <taxon>Fungi incertae sedis</taxon>
        <taxon>Zoopagomycota</taxon>
        <taxon>Entomophthoromycotina</taxon>
        <taxon>Entomophthoromycetes</taxon>
        <taxon>Entomophthorales</taxon>
        <taxon>Entomophthoraceae</taxon>
        <taxon>Entomophthora</taxon>
    </lineage>
</organism>
<sequence>MSIKGGPTMVVNGYIFSCNNANRGFKSRHYTCEDRYCPVQLNTERWGLVQTIKGKHICIMPHTIIACLLKWYLMQVIPTSKEFSATQLAVLACKYLFPINLKRVPTPNQLVKFVSDRCQASNPLAKSTTNIKDLIVRKPVIGGGIVWLGVKRGQAGG</sequence>
<reference evidence="1" key="1">
    <citation type="submission" date="2022-04" db="EMBL/GenBank/DDBJ databases">
        <title>Genome of the entomopathogenic fungus Entomophthora muscae.</title>
        <authorList>
            <person name="Elya C."/>
            <person name="Lovett B.R."/>
            <person name="Lee E."/>
            <person name="Macias A.M."/>
            <person name="Hajek A.E."/>
            <person name="De Bivort B.L."/>
            <person name="Kasson M.T."/>
            <person name="De Fine Licht H.H."/>
            <person name="Stajich J.E."/>
        </authorList>
    </citation>
    <scope>NUCLEOTIDE SEQUENCE</scope>
    <source>
        <strain evidence="1">Berkeley</strain>
    </source>
</reference>
<accession>A0ACC2S8N0</accession>